<protein>
    <submittedName>
        <fullName evidence="3">Uncharacterized protein</fullName>
    </submittedName>
</protein>
<reference evidence="3" key="1">
    <citation type="submission" date="2016-08" db="EMBL/GenBank/DDBJ databases">
        <authorList>
            <person name="Seilhamer J.J."/>
        </authorList>
    </citation>
    <scope>NUCLEOTIDE SEQUENCE</scope>
</reference>
<evidence type="ECO:0000256" key="2">
    <source>
        <dbReference type="SAM" id="SignalP"/>
    </source>
</evidence>
<keyword evidence="1" id="KW-1133">Transmembrane helix</keyword>
<name>A0A1C9EGJ6_BICAN</name>
<dbReference type="EMBL" id="KX778610">
    <property type="protein sequence ID" value="AON96614.1"/>
    <property type="molecule type" value="Genomic_DNA"/>
</dbReference>
<keyword evidence="1" id="KW-0472">Membrane</keyword>
<keyword evidence="1" id="KW-0812">Transmembrane</keyword>
<organism evidence="3">
    <name type="scientific">Bicyclus anynana</name>
    <name type="common">Squinting bush brown butterfly</name>
    <dbReference type="NCBI Taxonomy" id="110368"/>
    <lineage>
        <taxon>Eukaryota</taxon>
        <taxon>Metazoa</taxon>
        <taxon>Ecdysozoa</taxon>
        <taxon>Arthropoda</taxon>
        <taxon>Hexapoda</taxon>
        <taxon>Insecta</taxon>
        <taxon>Pterygota</taxon>
        <taxon>Neoptera</taxon>
        <taxon>Endopterygota</taxon>
        <taxon>Lepidoptera</taxon>
        <taxon>Glossata</taxon>
        <taxon>Ditrysia</taxon>
        <taxon>Papilionoidea</taxon>
        <taxon>Nymphalidae</taxon>
        <taxon>Satyrinae</taxon>
        <taxon>Satyrini</taxon>
        <taxon>Mycalesina</taxon>
        <taxon>Bicyclus</taxon>
    </lineage>
</organism>
<keyword evidence="2" id="KW-0732">Signal</keyword>
<dbReference type="AlphaFoldDB" id="A0A1C9EGJ6"/>
<feature type="signal peptide" evidence="2">
    <location>
        <begin position="1"/>
        <end position="18"/>
    </location>
</feature>
<feature type="chain" id="PRO_5008894306" evidence="2">
    <location>
        <begin position="19"/>
        <end position="269"/>
    </location>
</feature>
<proteinExistence type="predicted"/>
<accession>A0A1C9EGJ6</accession>
<feature type="transmembrane region" description="Helical" evidence="1">
    <location>
        <begin position="222"/>
        <end position="240"/>
    </location>
</feature>
<evidence type="ECO:0000256" key="1">
    <source>
        <dbReference type="SAM" id="Phobius"/>
    </source>
</evidence>
<evidence type="ECO:0000313" key="3">
    <source>
        <dbReference type="EMBL" id="AON96614.1"/>
    </source>
</evidence>
<sequence>MNIPYIASIFVLLAIADAKISGGPRGRFDKHLNSTNHHVSARHAHYSYHPPSRIYYLCRHCSNFVPYPVFHGLPPTYVYKYREFGGRFSELLTGLALYNLGRASADHWEYSHFYPMRPDEKCCMQVVDRKHFEEVKVPCFILSTFVERSPESFLPDPAALDISSPQIDIRPFLPHDSSSLKVTRDQDCVLWHNDTMNKHRYTVPCTLLMLYSDTMKPSGIPVYVWLPATLALVITIYMFCHCCCKRRVKKEAVPINTGLIIPRDYCTNY</sequence>